<comment type="caution">
    <text evidence="5">The sequence shown here is derived from an EMBL/GenBank/DDBJ whole genome shotgun (WGS) entry which is preliminary data.</text>
</comment>
<dbReference type="InterPro" id="IPR008977">
    <property type="entry name" value="PHM/PNGase_F_dom_sf"/>
</dbReference>
<organism evidence="5 6">
    <name type="scientific">Bugula neritina</name>
    <name type="common">Brown bryozoan</name>
    <name type="synonym">Sertularia neritina</name>
    <dbReference type="NCBI Taxonomy" id="10212"/>
    <lineage>
        <taxon>Eukaryota</taxon>
        <taxon>Metazoa</taxon>
        <taxon>Spiralia</taxon>
        <taxon>Lophotrochozoa</taxon>
        <taxon>Bryozoa</taxon>
        <taxon>Gymnolaemata</taxon>
        <taxon>Cheilostomatida</taxon>
        <taxon>Flustrina</taxon>
        <taxon>Buguloidea</taxon>
        <taxon>Bugulidae</taxon>
        <taxon>Bugula</taxon>
    </lineage>
</organism>
<evidence type="ECO:0000256" key="1">
    <source>
        <dbReference type="SAM" id="MobiDB-lite"/>
    </source>
</evidence>
<dbReference type="InterPro" id="IPR000323">
    <property type="entry name" value="Cu2_ascorb_mOase_N"/>
</dbReference>
<feature type="region of interest" description="Disordered" evidence="1">
    <location>
        <begin position="72"/>
        <end position="115"/>
    </location>
</feature>
<evidence type="ECO:0000259" key="4">
    <source>
        <dbReference type="Pfam" id="PF24784"/>
    </source>
</evidence>
<dbReference type="InterPro" id="IPR057626">
    <property type="entry name" value="S-S_Temptin"/>
</dbReference>
<keyword evidence="2" id="KW-0732">Signal</keyword>
<dbReference type="SUPFAM" id="SSF49742">
    <property type="entry name" value="PHM/PNGase F"/>
    <property type="match status" value="1"/>
</dbReference>
<feature type="chain" id="PRO_5029592687" description="Temptin" evidence="2">
    <location>
        <begin position="21"/>
        <end position="346"/>
    </location>
</feature>
<feature type="signal peptide" evidence="2">
    <location>
        <begin position="1"/>
        <end position="20"/>
    </location>
</feature>
<reference evidence="5" key="1">
    <citation type="submission" date="2020-06" db="EMBL/GenBank/DDBJ databases">
        <title>Draft genome of Bugula neritina, a colonial animal packing powerful symbionts and potential medicines.</title>
        <authorList>
            <person name="Rayko M."/>
        </authorList>
    </citation>
    <scope>NUCLEOTIDE SEQUENCE [LARGE SCALE GENOMIC DNA]</scope>
    <source>
        <strain evidence="5">Kwan_BN1</strain>
    </source>
</reference>
<dbReference type="InterPro" id="IPR055313">
    <property type="entry name" value="Temptin-like"/>
</dbReference>
<evidence type="ECO:0000313" key="5">
    <source>
        <dbReference type="EMBL" id="KAF6039167.1"/>
    </source>
</evidence>
<dbReference type="PANTHER" id="PTHR34737">
    <property type="entry name" value="EF-HAND DOMAIN-CONTAINING PROTEIN"/>
    <property type="match status" value="1"/>
</dbReference>
<accession>A0A7J7KLY6</accession>
<evidence type="ECO:0000259" key="3">
    <source>
        <dbReference type="Pfam" id="PF01082"/>
    </source>
</evidence>
<evidence type="ECO:0000256" key="2">
    <source>
        <dbReference type="SAM" id="SignalP"/>
    </source>
</evidence>
<proteinExistence type="predicted"/>
<evidence type="ECO:0008006" key="7">
    <source>
        <dbReference type="Google" id="ProtNLM"/>
    </source>
</evidence>
<sequence length="346" mass="38561">MVQVLFKLVLAFSLLALCTSFKNYQANIPNGDAVTHPCKENLVWQGVGHEFMLGGGKRNPFGEDFAGQSHTWTDDLCQDDSDGDGRTNGEELGDPSCTWTSGDTPSRTENITHPGICEPTDSDDCKAKNAWEIDCSEGDDFWCEGVDDQDTVAHTVRLDNTKVPTQETTYMCQGFSLPSDKEYHLFAVKPVIDNAYVMHHTLVYGCKTKIGGFDEPVECGMYNEECQDIIGAWSVGQAGECQTSDRGFLVGKGHYTYIIVEQHWNNPLLVADYYDSSGMTFYLTPNLRQYNMGYLLTGQEEFVIPPKESAYIVTGTCPESCLKRKLTDSIYITSAHFVSLSYSFFV</sequence>
<protein>
    <recommendedName>
        <fullName evidence="7">Temptin</fullName>
    </recommendedName>
</protein>
<keyword evidence="6" id="KW-1185">Reference proteome</keyword>
<gene>
    <name evidence="5" type="ORF">EB796_002528</name>
</gene>
<dbReference type="GO" id="GO:0016715">
    <property type="term" value="F:oxidoreductase activity, acting on paired donors, with incorporation or reduction of molecular oxygen, reduced ascorbate as one donor, and incorporation of one atom of oxygen"/>
    <property type="evidence" value="ECO:0007669"/>
    <property type="project" value="InterPro"/>
</dbReference>
<feature type="compositionally biased region" description="Polar residues" evidence="1">
    <location>
        <begin position="97"/>
        <end position="111"/>
    </location>
</feature>
<evidence type="ECO:0000313" key="6">
    <source>
        <dbReference type="Proteomes" id="UP000593567"/>
    </source>
</evidence>
<dbReference type="Pfam" id="PF01082">
    <property type="entry name" value="Cu2_monooxygen"/>
    <property type="match status" value="1"/>
</dbReference>
<dbReference type="GO" id="GO:0005507">
    <property type="term" value="F:copper ion binding"/>
    <property type="evidence" value="ECO:0007669"/>
    <property type="project" value="InterPro"/>
</dbReference>
<dbReference type="EMBL" id="VXIV02000296">
    <property type="protein sequence ID" value="KAF6039167.1"/>
    <property type="molecule type" value="Genomic_DNA"/>
</dbReference>
<dbReference type="Proteomes" id="UP000593567">
    <property type="component" value="Unassembled WGS sequence"/>
</dbReference>
<dbReference type="OrthoDB" id="129121at2759"/>
<dbReference type="Gene3D" id="2.60.120.310">
    <property type="entry name" value="Copper type II, ascorbate-dependent monooxygenase, N-terminal domain"/>
    <property type="match status" value="1"/>
</dbReference>
<feature type="domain" description="Copper type II ascorbate-dependent monooxygenase N-terminal" evidence="3">
    <location>
        <begin position="156"/>
        <end position="268"/>
    </location>
</feature>
<name>A0A7J7KLY6_BUGNE</name>
<feature type="domain" description="Temptin Cys/Cys disulfide" evidence="4">
    <location>
        <begin position="19"/>
        <end position="116"/>
    </location>
</feature>
<dbReference type="InterPro" id="IPR036939">
    <property type="entry name" value="Cu2_ascorb_mOase_N_sf"/>
</dbReference>
<dbReference type="AlphaFoldDB" id="A0A7J7KLY6"/>
<dbReference type="Pfam" id="PF24784">
    <property type="entry name" value="Temptin_C"/>
    <property type="match status" value="1"/>
</dbReference>
<dbReference type="PANTHER" id="PTHR34737:SF2">
    <property type="entry name" value="EF-HAND DOMAIN-CONTAINING PROTEIN"/>
    <property type="match status" value="1"/>
</dbReference>